<sequence>MPGWAIWGLLSAGFAALTAILAKLGLRGIDSDLATLIRTFVIFWVLLIFVWLNGKWSNPLALPASAWLFLTLSAVATGASWVAYFRALQLGEAHRVAPVDKLSVVLVALLAMVFLGERPTPRDWLGIALVTLGVLVLVLKR</sequence>
<dbReference type="PANTHER" id="PTHR22911">
    <property type="entry name" value="ACYL-MALONYL CONDENSING ENZYME-RELATED"/>
    <property type="match status" value="1"/>
</dbReference>
<dbReference type="OrthoDB" id="9806718at2"/>
<dbReference type="InterPro" id="IPR000620">
    <property type="entry name" value="EamA_dom"/>
</dbReference>
<proteinExistence type="predicted"/>
<feature type="domain" description="EamA" evidence="2">
    <location>
        <begin position="4"/>
        <end position="138"/>
    </location>
</feature>
<protein>
    <submittedName>
        <fullName evidence="3">4-amino-4-deoxy-L-arabinose-phosphoundecaprenol flippase subunit ArnE</fullName>
    </submittedName>
</protein>
<keyword evidence="1" id="KW-0472">Membrane</keyword>
<gene>
    <name evidence="3" type="primary">arnE</name>
    <name evidence="3" type="ORF">Mgrana_01044</name>
</gene>
<dbReference type="Proteomes" id="UP000266178">
    <property type="component" value="Unassembled WGS sequence"/>
</dbReference>
<name>A0A399FBM3_9DEIN</name>
<dbReference type="Gene3D" id="1.10.3730.20">
    <property type="match status" value="1"/>
</dbReference>
<dbReference type="PANTHER" id="PTHR22911:SF137">
    <property type="entry name" value="SOLUTE CARRIER FAMILY 35 MEMBER G2-RELATED"/>
    <property type="match status" value="1"/>
</dbReference>
<reference evidence="3 4" key="1">
    <citation type="submission" date="2018-08" db="EMBL/GenBank/DDBJ databases">
        <title>Meiothermus granaticius genome AF-68 sequencing project.</title>
        <authorList>
            <person name="Da Costa M.S."/>
            <person name="Albuquerque L."/>
            <person name="Raposo P."/>
            <person name="Froufe H.J.C."/>
            <person name="Barroso C.S."/>
            <person name="Egas C."/>
        </authorList>
    </citation>
    <scope>NUCLEOTIDE SEQUENCE [LARGE SCALE GENOMIC DNA]</scope>
    <source>
        <strain evidence="3 4">AF-68</strain>
    </source>
</reference>
<evidence type="ECO:0000313" key="3">
    <source>
        <dbReference type="EMBL" id="RIH93085.1"/>
    </source>
</evidence>
<evidence type="ECO:0000256" key="1">
    <source>
        <dbReference type="SAM" id="Phobius"/>
    </source>
</evidence>
<feature type="transmembrane region" description="Helical" evidence="1">
    <location>
        <begin position="6"/>
        <end position="26"/>
    </location>
</feature>
<dbReference type="SUPFAM" id="SSF103481">
    <property type="entry name" value="Multidrug resistance efflux transporter EmrE"/>
    <property type="match status" value="1"/>
</dbReference>
<feature type="transmembrane region" description="Helical" evidence="1">
    <location>
        <begin position="96"/>
        <end position="116"/>
    </location>
</feature>
<accession>A0A399FBM3</accession>
<feature type="transmembrane region" description="Helical" evidence="1">
    <location>
        <begin position="64"/>
        <end position="84"/>
    </location>
</feature>
<keyword evidence="1" id="KW-1133">Transmembrane helix</keyword>
<organism evidence="3 4">
    <name type="scientific">Meiothermus granaticius NBRC 107808</name>
    <dbReference type="NCBI Taxonomy" id="1227551"/>
    <lineage>
        <taxon>Bacteria</taxon>
        <taxon>Thermotogati</taxon>
        <taxon>Deinococcota</taxon>
        <taxon>Deinococci</taxon>
        <taxon>Thermales</taxon>
        <taxon>Thermaceae</taxon>
        <taxon>Meiothermus</taxon>
    </lineage>
</organism>
<dbReference type="FunFam" id="1.10.3730.20:FF:000009">
    <property type="entry name" value="EamA family transporter"/>
    <property type="match status" value="1"/>
</dbReference>
<dbReference type="GO" id="GO:0016020">
    <property type="term" value="C:membrane"/>
    <property type="evidence" value="ECO:0007669"/>
    <property type="project" value="InterPro"/>
</dbReference>
<keyword evidence="1" id="KW-0812">Transmembrane</keyword>
<comment type="caution">
    <text evidence="3">The sequence shown here is derived from an EMBL/GenBank/DDBJ whole genome shotgun (WGS) entry which is preliminary data.</text>
</comment>
<evidence type="ECO:0000313" key="4">
    <source>
        <dbReference type="Proteomes" id="UP000266178"/>
    </source>
</evidence>
<dbReference type="RefSeq" id="WP_119356549.1">
    <property type="nucleotide sequence ID" value="NZ_BJXM01000006.1"/>
</dbReference>
<feature type="transmembrane region" description="Helical" evidence="1">
    <location>
        <begin position="33"/>
        <end position="52"/>
    </location>
</feature>
<dbReference type="InterPro" id="IPR037185">
    <property type="entry name" value="EmrE-like"/>
</dbReference>
<dbReference type="Pfam" id="PF00892">
    <property type="entry name" value="EamA"/>
    <property type="match status" value="1"/>
</dbReference>
<evidence type="ECO:0000259" key="2">
    <source>
        <dbReference type="Pfam" id="PF00892"/>
    </source>
</evidence>
<feature type="transmembrane region" description="Helical" evidence="1">
    <location>
        <begin position="122"/>
        <end position="139"/>
    </location>
</feature>
<dbReference type="AlphaFoldDB" id="A0A399FBM3"/>
<dbReference type="EMBL" id="QWLB01000010">
    <property type="protein sequence ID" value="RIH93085.1"/>
    <property type="molecule type" value="Genomic_DNA"/>
</dbReference>
<keyword evidence="4" id="KW-1185">Reference proteome</keyword>